<accession>A0A2M9GWB2</accession>
<evidence type="ECO:0000313" key="13">
    <source>
        <dbReference type="EMBL" id="CAB3895909.1"/>
    </source>
</evidence>
<keyword evidence="6" id="KW-0812">Transmembrane</keyword>
<dbReference type="SUPFAM" id="SSF158544">
    <property type="entry name" value="GspK insert domain-like"/>
    <property type="match status" value="1"/>
</dbReference>
<reference evidence="13 14" key="1">
    <citation type="submission" date="2020-04" db="EMBL/GenBank/DDBJ databases">
        <authorList>
            <person name="De Canck E."/>
        </authorList>
    </citation>
    <scope>NUCLEOTIDE SEQUENCE [LARGE SCALE GENOMIC DNA]</scope>
    <source>
        <strain evidence="13 14">LMG 3328</strain>
    </source>
</reference>
<keyword evidence="4 10" id="KW-1003">Cell membrane</keyword>
<dbReference type="InterPro" id="IPR038072">
    <property type="entry name" value="GspK_central_sf"/>
</dbReference>
<keyword evidence="3 10" id="KW-0813">Transport</keyword>
<dbReference type="PANTHER" id="PTHR38831">
    <property type="entry name" value="TYPE II SECRETION SYSTEM PROTEIN K"/>
    <property type="match status" value="1"/>
</dbReference>
<dbReference type="Pfam" id="PF21687">
    <property type="entry name" value="T2SSK_1st"/>
    <property type="match status" value="1"/>
</dbReference>
<proteinExistence type="inferred from homology"/>
<comment type="subcellular location">
    <subcellularLocation>
        <location evidence="1 10">Cell inner membrane</location>
    </subcellularLocation>
</comment>
<dbReference type="InterPro" id="IPR005628">
    <property type="entry name" value="GspK"/>
</dbReference>
<keyword evidence="9 10" id="KW-0472">Membrane</keyword>
<comment type="similarity">
    <text evidence="2 10">Belongs to the GSP K family.</text>
</comment>
<dbReference type="PIRSF" id="PIRSF002786">
    <property type="entry name" value="XcpX"/>
    <property type="match status" value="1"/>
</dbReference>
<keyword evidence="7" id="KW-0653">Protein transport</keyword>
<evidence type="ECO:0000256" key="6">
    <source>
        <dbReference type="ARBA" id="ARBA00022692"/>
    </source>
</evidence>
<dbReference type="GO" id="GO:0009306">
    <property type="term" value="P:protein secretion"/>
    <property type="evidence" value="ECO:0007669"/>
    <property type="project" value="InterPro"/>
</dbReference>
<dbReference type="InterPro" id="IPR049031">
    <property type="entry name" value="T2SSK_SAM-like_1st"/>
</dbReference>
<evidence type="ECO:0000256" key="3">
    <source>
        <dbReference type="ARBA" id="ARBA00022448"/>
    </source>
</evidence>
<dbReference type="EMBL" id="CADILE010000012">
    <property type="protein sequence ID" value="CAB3895909.1"/>
    <property type="molecule type" value="Genomic_DNA"/>
</dbReference>
<dbReference type="InterPro" id="IPR049179">
    <property type="entry name" value="T2SSK_SAM-like_2nd"/>
</dbReference>
<dbReference type="PANTHER" id="PTHR38831:SF2">
    <property type="entry name" value="TYPE II SECRETION SYSTEM PROTEIN K"/>
    <property type="match status" value="1"/>
</dbReference>
<evidence type="ECO:0000256" key="8">
    <source>
        <dbReference type="ARBA" id="ARBA00022989"/>
    </source>
</evidence>
<evidence type="ECO:0000259" key="11">
    <source>
        <dbReference type="Pfam" id="PF03934"/>
    </source>
</evidence>
<dbReference type="SUPFAM" id="SSF47781">
    <property type="entry name" value="RuvA domain 2-like"/>
    <property type="match status" value="1"/>
</dbReference>
<organism evidence="13 14">
    <name type="scientific">Achromobacter ruhlandii</name>
    <dbReference type="NCBI Taxonomy" id="72557"/>
    <lineage>
        <taxon>Bacteria</taxon>
        <taxon>Pseudomonadati</taxon>
        <taxon>Pseudomonadota</taxon>
        <taxon>Betaproteobacteria</taxon>
        <taxon>Burkholderiales</taxon>
        <taxon>Alcaligenaceae</taxon>
        <taxon>Achromobacter</taxon>
    </lineage>
</organism>
<dbReference type="GO" id="GO:0005886">
    <property type="term" value="C:plasma membrane"/>
    <property type="evidence" value="ECO:0007669"/>
    <property type="project" value="UniProtKB-SubCell"/>
</dbReference>
<evidence type="ECO:0000259" key="12">
    <source>
        <dbReference type="Pfam" id="PF21687"/>
    </source>
</evidence>
<evidence type="ECO:0000256" key="1">
    <source>
        <dbReference type="ARBA" id="ARBA00004533"/>
    </source>
</evidence>
<dbReference type="NCBIfam" id="NF037980">
    <property type="entry name" value="T2SS_GspK"/>
    <property type="match status" value="1"/>
</dbReference>
<protein>
    <recommendedName>
        <fullName evidence="10">Type II secretion system protein K</fullName>
    </recommendedName>
</protein>
<dbReference type="Pfam" id="PF03934">
    <property type="entry name" value="T2SSK"/>
    <property type="match status" value="1"/>
</dbReference>
<dbReference type="AlphaFoldDB" id="A0A2M9GWB2"/>
<keyword evidence="5 10" id="KW-0997">Cell inner membrane</keyword>
<evidence type="ECO:0000313" key="14">
    <source>
        <dbReference type="Proteomes" id="UP000494122"/>
    </source>
</evidence>
<dbReference type="RefSeq" id="WP_081330282.1">
    <property type="nucleotide sequence ID" value="NZ_CADIJL010000040.1"/>
</dbReference>
<evidence type="ECO:0000256" key="7">
    <source>
        <dbReference type="ARBA" id="ARBA00022927"/>
    </source>
</evidence>
<feature type="domain" description="T2SS protein K first SAM-like" evidence="12">
    <location>
        <begin position="98"/>
        <end position="181"/>
    </location>
</feature>
<feature type="domain" description="T2SS protein K second SAM-like" evidence="11">
    <location>
        <begin position="186"/>
        <end position="234"/>
    </location>
</feature>
<dbReference type="InterPro" id="IPR010994">
    <property type="entry name" value="RuvA_2-like"/>
</dbReference>
<gene>
    <name evidence="13" type="ORF">LMG3328_04036</name>
</gene>
<sequence>MAVISALLVVAAVTMIVASLLQRQDAFLRAVQAAQTRAQAQAVLEAGLALARGLLREDGRRQAATRADGDWAAPILDTRLQQPGRDTAFVGRLEDEQGKFNLRNLVFEGRLYQDSVDELLRLCALVGVTPETGLAIARRMLDSQAGAFPLPPPRRLDELAGVPGVDAAVLARLRRHVTVLPRVTLVNVNTASAEVIAARVPGLSLEQAKAMVAQRDAGLWFVNNGDFANRLASAHGAPGVQGQGNRGGDTAAPPAPEAPRVAVASGWFTLTGAARLGGTVLPLQALLARTSDGASRIVWWREGA</sequence>
<evidence type="ECO:0000256" key="2">
    <source>
        <dbReference type="ARBA" id="ARBA00007246"/>
    </source>
</evidence>
<evidence type="ECO:0000256" key="4">
    <source>
        <dbReference type="ARBA" id="ARBA00022475"/>
    </source>
</evidence>
<evidence type="ECO:0000256" key="10">
    <source>
        <dbReference type="PIRNR" id="PIRNR002786"/>
    </source>
</evidence>
<keyword evidence="8" id="KW-1133">Transmembrane helix</keyword>
<dbReference type="Gene3D" id="3.30.1300.30">
    <property type="entry name" value="GSPII I/J protein-like"/>
    <property type="match status" value="1"/>
</dbReference>
<dbReference type="Proteomes" id="UP000494122">
    <property type="component" value="Unassembled WGS sequence"/>
</dbReference>
<evidence type="ECO:0000256" key="9">
    <source>
        <dbReference type="ARBA" id="ARBA00023136"/>
    </source>
</evidence>
<name>A0A2M9GWB2_9BURK</name>
<evidence type="ECO:0000256" key="5">
    <source>
        <dbReference type="ARBA" id="ARBA00022519"/>
    </source>
</evidence>